<dbReference type="PANTHER" id="PTHR13620:SF105">
    <property type="entry name" value="OS01G0737700 PROTEIN"/>
    <property type="match status" value="1"/>
</dbReference>
<dbReference type="GO" id="GO:0003676">
    <property type="term" value="F:nucleic acid binding"/>
    <property type="evidence" value="ECO:0007669"/>
    <property type="project" value="InterPro"/>
</dbReference>
<proteinExistence type="predicted"/>
<keyword evidence="2" id="KW-0378">Hydrolase</keyword>
<comment type="caution">
    <text evidence="3">The sequence shown here is derived from an EMBL/GenBank/DDBJ whole genome shotgun (WGS) entry which is preliminary data.</text>
</comment>
<dbReference type="AlphaFoldDB" id="A0AAV9B925"/>
<dbReference type="InterPro" id="IPR036397">
    <property type="entry name" value="RNaseH_sf"/>
</dbReference>
<dbReference type="Gene3D" id="3.30.420.10">
    <property type="entry name" value="Ribonuclease H-like superfamily/Ribonuclease H"/>
    <property type="match status" value="1"/>
</dbReference>
<dbReference type="InterPro" id="IPR051132">
    <property type="entry name" value="3-5_Exonuclease_domain"/>
</dbReference>
<keyword evidence="1" id="KW-0540">Nuclease</keyword>
<evidence type="ECO:0000256" key="1">
    <source>
        <dbReference type="ARBA" id="ARBA00022722"/>
    </source>
</evidence>
<organism evidence="3 4">
    <name type="scientific">Acorus gramineus</name>
    <name type="common">Dwarf sweet flag</name>
    <dbReference type="NCBI Taxonomy" id="55184"/>
    <lineage>
        <taxon>Eukaryota</taxon>
        <taxon>Viridiplantae</taxon>
        <taxon>Streptophyta</taxon>
        <taxon>Embryophyta</taxon>
        <taxon>Tracheophyta</taxon>
        <taxon>Spermatophyta</taxon>
        <taxon>Magnoliopsida</taxon>
        <taxon>Liliopsida</taxon>
        <taxon>Acoraceae</taxon>
        <taxon>Acorus</taxon>
    </lineage>
</organism>
<sequence>MNQPSISIEEIYVATVVTASSVQASLWVNKLLYAYKDDDANNNNDNPTRFLVGLDVKWRSEYGHQHNPVKVLQLCVEQRCLIFQIRRCDAIPNALSNFLSDTRFTFTGIHINEIVRRLILDYNVRVGNIMDIRMLKERVQLRRSGPRLILDYNVRVGNIRELQTWLEEERERVRLERDILIWGMQNRMSVQSANWDEKCLNLEQIMYACMDSFIPFQAACYGMV</sequence>
<name>A0AAV9B925_ACOGR</name>
<reference evidence="3" key="1">
    <citation type="journal article" date="2023" name="Nat. Commun.">
        <title>Diploid and tetraploid genomes of Acorus and the evolution of monocots.</title>
        <authorList>
            <person name="Ma L."/>
            <person name="Liu K.W."/>
            <person name="Li Z."/>
            <person name="Hsiao Y.Y."/>
            <person name="Qi Y."/>
            <person name="Fu T."/>
            <person name="Tang G.D."/>
            <person name="Zhang D."/>
            <person name="Sun W.H."/>
            <person name="Liu D.K."/>
            <person name="Li Y."/>
            <person name="Chen G.Z."/>
            <person name="Liu X.D."/>
            <person name="Liao X.Y."/>
            <person name="Jiang Y.T."/>
            <person name="Yu X."/>
            <person name="Hao Y."/>
            <person name="Huang J."/>
            <person name="Zhao X.W."/>
            <person name="Ke S."/>
            <person name="Chen Y.Y."/>
            <person name="Wu W.L."/>
            <person name="Hsu J.L."/>
            <person name="Lin Y.F."/>
            <person name="Huang M.D."/>
            <person name="Li C.Y."/>
            <person name="Huang L."/>
            <person name="Wang Z.W."/>
            <person name="Zhao X."/>
            <person name="Zhong W.Y."/>
            <person name="Peng D.H."/>
            <person name="Ahmad S."/>
            <person name="Lan S."/>
            <person name="Zhang J.S."/>
            <person name="Tsai W.C."/>
            <person name="Van de Peer Y."/>
            <person name="Liu Z.J."/>
        </authorList>
    </citation>
    <scope>NUCLEOTIDE SEQUENCE</scope>
    <source>
        <strain evidence="3">SCP</strain>
    </source>
</reference>
<accession>A0AAV9B925</accession>
<dbReference type="PANTHER" id="PTHR13620">
    <property type="entry name" value="3-5 EXONUCLEASE"/>
    <property type="match status" value="1"/>
</dbReference>
<evidence type="ECO:0008006" key="5">
    <source>
        <dbReference type="Google" id="ProtNLM"/>
    </source>
</evidence>
<dbReference type="GO" id="GO:0005737">
    <property type="term" value="C:cytoplasm"/>
    <property type="evidence" value="ECO:0007669"/>
    <property type="project" value="TreeGrafter"/>
</dbReference>
<protein>
    <recommendedName>
        <fullName evidence="5">3'-5' exonuclease domain-containing protein</fullName>
    </recommendedName>
</protein>
<dbReference type="SUPFAM" id="SSF53098">
    <property type="entry name" value="Ribonuclease H-like"/>
    <property type="match status" value="1"/>
</dbReference>
<dbReference type="GO" id="GO:0005634">
    <property type="term" value="C:nucleus"/>
    <property type="evidence" value="ECO:0007669"/>
    <property type="project" value="TreeGrafter"/>
</dbReference>
<evidence type="ECO:0000313" key="4">
    <source>
        <dbReference type="Proteomes" id="UP001179952"/>
    </source>
</evidence>
<gene>
    <name evidence="3" type="ORF">QJS04_geneDACA022290</name>
</gene>
<dbReference type="InterPro" id="IPR012337">
    <property type="entry name" value="RNaseH-like_sf"/>
</dbReference>
<evidence type="ECO:0000256" key="2">
    <source>
        <dbReference type="ARBA" id="ARBA00022801"/>
    </source>
</evidence>
<dbReference type="EMBL" id="JAUJYN010000004">
    <property type="protein sequence ID" value="KAK1273238.1"/>
    <property type="molecule type" value="Genomic_DNA"/>
</dbReference>
<evidence type="ECO:0000313" key="3">
    <source>
        <dbReference type="EMBL" id="KAK1273238.1"/>
    </source>
</evidence>
<dbReference type="Proteomes" id="UP001179952">
    <property type="component" value="Unassembled WGS sequence"/>
</dbReference>
<reference evidence="3" key="2">
    <citation type="submission" date="2023-06" db="EMBL/GenBank/DDBJ databases">
        <authorList>
            <person name="Ma L."/>
            <person name="Liu K.-W."/>
            <person name="Li Z."/>
            <person name="Hsiao Y.-Y."/>
            <person name="Qi Y."/>
            <person name="Fu T."/>
            <person name="Tang G."/>
            <person name="Zhang D."/>
            <person name="Sun W.-H."/>
            <person name="Liu D.-K."/>
            <person name="Li Y."/>
            <person name="Chen G.-Z."/>
            <person name="Liu X.-D."/>
            <person name="Liao X.-Y."/>
            <person name="Jiang Y.-T."/>
            <person name="Yu X."/>
            <person name="Hao Y."/>
            <person name="Huang J."/>
            <person name="Zhao X.-W."/>
            <person name="Ke S."/>
            <person name="Chen Y.-Y."/>
            <person name="Wu W.-L."/>
            <person name="Hsu J.-L."/>
            <person name="Lin Y.-F."/>
            <person name="Huang M.-D."/>
            <person name="Li C.-Y."/>
            <person name="Huang L."/>
            <person name="Wang Z.-W."/>
            <person name="Zhao X."/>
            <person name="Zhong W.-Y."/>
            <person name="Peng D.-H."/>
            <person name="Ahmad S."/>
            <person name="Lan S."/>
            <person name="Zhang J.-S."/>
            <person name="Tsai W.-C."/>
            <person name="Van De Peer Y."/>
            <person name="Liu Z.-J."/>
        </authorList>
    </citation>
    <scope>NUCLEOTIDE SEQUENCE</scope>
    <source>
        <strain evidence="3">SCP</strain>
        <tissue evidence="3">Leaves</tissue>
    </source>
</reference>
<dbReference type="GO" id="GO:0008408">
    <property type="term" value="F:3'-5' exonuclease activity"/>
    <property type="evidence" value="ECO:0007669"/>
    <property type="project" value="TreeGrafter"/>
</dbReference>
<keyword evidence="4" id="KW-1185">Reference proteome</keyword>